<feature type="domain" description="STAS" evidence="1">
    <location>
        <begin position="1"/>
        <end position="109"/>
    </location>
</feature>
<accession>A0ABV2KVI4</accession>
<keyword evidence="3" id="KW-1185">Reference proteome</keyword>
<comment type="caution">
    <text evidence="2">The sequence shown here is derived from an EMBL/GenBank/DDBJ whole genome shotgun (WGS) entry which is preliminary data.</text>
</comment>
<sequence length="109" mass="12720">MEYRLKVFDQQMEMNLIGDLDLEATELFEKEIYPKVASSLNDIDLLKVDMNHVAFVDSTGVGLVIQFVEWVKKRDVNVKMVNIQEQVYEIFQFMQVNEILGIEMLQADT</sequence>
<dbReference type="Proteomes" id="UP001549167">
    <property type="component" value="Unassembled WGS sequence"/>
</dbReference>
<dbReference type="PROSITE" id="PS50801">
    <property type="entry name" value="STAS"/>
    <property type="match status" value="1"/>
</dbReference>
<protein>
    <submittedName>
        <fullName evidence="2">Anti-sigma B factor antagonist/stage II sporulation protein AA (Anti-sigma F factor antagonist)</fullName>
    </submittedName>
</protein>
<dbReference type="EMBL" id="JBEPMX010000008">
    <property type="protein sequence ID" value="MET3683602.1"/>
    <property type="molecule type" value="Genomic_DNA"/>
</dbReference>
<dbReference type="Pfam" id="PF01740">
    <property type="entry name" value="STAS"/>
    <property type="match status" value="1"/>
</dbReference>
<proteinExistence type="predicted"/>
<dbReference type="CDD" id="cd07043">
    <property type="entry name" value="STAS_anti-anti-sigma_factors"/>
    <property type="match status" value="1"/>
</dbReference>
<name>A0ABV2KVI4_9BACI</name>
<dbReference type="InterPro" id="IPR036513">
    <property type="entry name" value="STAS_dom_sf"/>
</dbReference>
<organism evidence="2 3">
    <name type="scientific">Alkalibacillus flavidus</name>
    <dbReference type="NCBI Taxonomy" id="546021"/>
    <lineage>
        <taxon>Bacteria</taxon>
        <taxon>Bacillati</taxon>
        <taxon>Bacillota</taxon>
        <taxon>Bacilli</taxon>
        <taxon>Bacillales</taxon>
        <taxon>Bacillaceae</taxon>
        <taxon>Alkalibacillus</taxon>
    </lineage>
</organism>
<dbReference type="InterPro" id="IPR002645">
    <property type="entry name" value="STAS_dom"/>
</dbReference>
<reference evidence="2 3" key="1">
    <citation type="submission" date="2024-06" db="EMBL/GenBank/DDBJ databases">
        <title>Genomic Encyclopedia of Type Strains, Phase IV (KMG-IV): sequencing the most valuable type-strain genomes for metagenomic binning, comparative biology and taxonomic classification.</title>
        <authorList>
            <person name="Goeker M."/>
        </authorList>
    </citation>
    <scope>NUCLEOTIDE SEQUENCE [LARGE SCALE GENOMIC DNA]</scope>
    <source>
        <strain evidence="2 3">DSM 23520</strain>
    </source>
</reference>
<evidence type="ECO:0000313" key="3">
    <source>
        <dbReference type="Proteomes" id="UP001549167"/>
    </source>
</evidence>
<dbReference type="RefSeq" id="WP_354220168.1">
    <property type="nucleotide sequence ID" value="NZ_JBEPMX010000008.1"/>
</dbReference>
<gene>
    <name evidence="2" type="ORF">ABID56_001711</name>
</gene>
<evidence type="ECO:0000259" key="1">
    <source>
        <dbReference type="PROSITE" id="PS50801"/>
    </source>
</evidence>
<dbReference type="SUPFAM" id="SSF52091">
    <property type="entry name" value="SpoIIaa-like"/>
    <property type="match status" value="1"/>
</dbReference>
<evidence type="ECO:0000313" key="2">
    <source>
        <dbReference type="EMBL" id="MET3683602.1"/>
    </source>
</evidence>
<dbReference type="Gene3D" id="3.30.750.24">
    <property type="entry name" value="STAS domain"/>
    <property type="match status" value="1"/>
</dbReference>